<evidence type="ECO:0000313" key="2">
    <source>
        <dbReference type="EMBL" id="MBU3065440.1"/>
    </source>
</evidence>
<dbReference type="PRINTS" id="PR00038">
    <property type="entry name" value="HTHLUXR"/>
</dbReference>
<dbReference type="InterPro" id="IPR016032">
    <property type="entry name" value="Sig_transdc_resp-reg_C-effctor"/>
</dbReference>
<dbReference type="CDD" id="cd06170">
    <property type="entry name" value="LuxR_C_like"/>
    <property type="match status" value="1"/>
</dbReference>
<dbReference type="Pfam" id="PF25872">
    <property type="entry name" value="HTH_77"/>
    <property type="match status" value="1"/>
</dbReference>
<dbReference type="Gene3D" id="1.25.40.10">
    <property type="entry name" value="Tetratricopeptide repeat domain"/>
    <property type="match status" value="1"/>
</dbReference>
<protein>
    <submittedName>
        <fullName evidence="2">LuxR C-terminal-related transcriptional regulator</fullName>
    </submittedName>
</protein>
<dbReference type="Gene3D" id="1.10.10.10">
    <property type="entry name" value="Winged helix-like DNA-binding domain superfamily/Winged helix DNA-binding domain"/>
    <property type="match status" value="1"/>
</dbReference>
<keyword evidence="3" id="KW-1185">Reference proteome</keyword>
<dbReference type="InterPro" id="IPR011990">
    <property type="entry name" value="TPR-like_helical_dom_sf"/>
</dbReference>
<dbReference type="InterPro" id="IPR000792">
    <property type="entry name" value="Tscrpt_reg_LuxR_C"/>
</dbReference>
<dbReference type="InterPro" id="IPR049945">
    <property type="entry name" value="AAA_22"/>
</dbReference>
<feature type="domain" description="HTH luxR-type" evidence="1">
    <location>
        <begin position="703"/>
        <end position="768"/>
    </location>
</feature>
<accession>A0ABS6B7U7</accession>
<evidence type="ECO:0000313" key="3">
    <source>
        <dbReference type="Proteomes" id="UP000733379"/>
    </source>
</evidence>
<dbReference type="Pfam" id="PF13401">
    <property type="entry name" value="AAA_22"/>
    <property type="match status" value="1"/>
</dbReference>
<dbReference type="SUPFAM" id="SSF52540">
    <property type="entry name" value="P-loop containing nucleoside triphosphate hydrolases"/>
    <property type="match status" value="1"/>
</dbReference>
<dbReference type="Gene3D" id="3.40.50.300">
    <property type="entry name" value="P-loop containing nucleotide triphosphate hydrolases"/>
    <property type="match status" value="1"/>
</dbReference>
<comment type="caution">
    <text evidence="2">The sequence shown here is derived from an EMBL/GenBank/DDBJ whole genome shotgun (WGS) entry which is preliminary data.</text>
</comment>
<dbReference type="PROSITE" id="PS50043">
    <property type="entry name" value="HTH_LUXR_2"/>
    <property type="match status" value="1"/>
</dbReference>
<dbReference type="SUPFAM" id="SSF48452">
    <property type="entry name" value="TPR-like"/>
    <property type="match status" value="1"/>
</dbReference>
<dbReference type="PANTHER" id="PTHR47691">
    <property type="entry name" value="REGULATOR-RELATED"/>
    <property type="match status" value="1"/>
</dbReference>
<dbReference type="PANTHER" id="PTHR47691:SF3">
    <property type="entry name" value="HTH-TYPE TRANSCRIPTIONAL REGULATOR RV0890C-RELATED"/>
    <property type="match status" value="1"/>
</dbReference>
<dbReference type="PROSITE" id="PS00622">
    <property type="entry name" value="HTH_LUXR_1"/>
    <property type="match status" value="1"/>
</dbReference>
<reference evidence="2 3" key="1">
    <citation type="submission" date="2021-06" db="EMBL/GenBank/DDBJ databases">
        <title>Actinomycetes sequencing.</title>
        <authorList>
            <person name="Shan Q."/>
        </authorList>
    </citation>
    <scope>NUCLEOTIDE SEQUENCE [LARGE SCALE GENOMIC DNA]</scope>
    <source>
        <strain evidence="2 3">NEAU-G5</strain>
    </source>
</reference>
<dbReference type="EMBL" id="JAHKNI010000010">
    <property type="protein sequence ID" value="MBU3065440.1"/>
    <property type="molecule type" value="Genomic_DNA"/>
</dbReference>
<dbReference type="InterPro" id="IPR027417">
    <property type="entry name" value="P-loop_NTPase"/>
</dbReference>
<sequence>MARSKPARVVGNLPFAVTSLVGRARDIRNVRKLLTSARLVTLTGVGGVGKTRLATEVAAAANQSFPDGVWLVDLARVGDADLIARAVLTTLGINDMSNRSAEQQLVDHLAPLRALLVLDNCEHLVERSGELCEHLLKACAGLRILATSREALGIVCEHVYPVLPLSIPASGTAVTPATLATFEAPALLVERARAVRPEITVTDEDMDTVTRICRRLDGIPLAIELAASRLRSLTMPALLERLDDRFALLDIDVRAAVPRQRTLRALIDWSYELLRPAKRLLWARLSVFAGDFTLDAAEGVCAGPDLPREEIMDLIDHLIMQSILVLTPTDGPPRYRMLETIREYGWHQLSELGETDALRKRHCDYYRALAERSAAAWNGPGQAAGLAELRAEHDNLRAALDWATNEPTATHEALALVTALRYHWCTDKYLGDGRRWVERALRNSDESDPERIPALWVAAWVMLLQGDLDQADRALDECTARAAAVGDHRAVAWAEILRGTSVGFHGLSAAAVAMYERLLADNPDDDGLALMTLFQLAVVQVHVRDDRAPETARRAIALADKRGEQWSKSLALWALGMHLHVQGEYDQAIATTRAGLEIQTGFNDHVAAALMIELLAWSTAARGEYRRAAGLLGAVASEWRRINTSVTAFGPYREPHDTCERTVAAALPEAVLRSERARGESLDHDQAIACALERDECASIEPPKDDGVVLTAREQQVAELVAQGLSNRQIAQQLVVSPRTVDHHVGNILGKLGVSSRTQIATRTAQSQRVR</sequence>
<dbReference type="InterPro" id="IPR036388">
    <property type="entry name" value="WH-like_DNA-bd_sf"/>
</dbReference>
<name>A0ABS6B7U7_9NOCA</name>
<dbReference type="RefSeq" id="WP_215921596.1">
    <property type="nucleotide sequence ID" value="NZ_JAHKNI010000010.1"/>
</dbReference>
<gene>
    <name evidence="2" type="ORF">KO481_28420</name>
</gene>
<dbReference type="Pfam" id="PF00196">
    <property type="entry name" value="GerE"/>
    <property type="match status" value="1"/>
</dbReference>
<proteinExistence type="predicted"/>
<dbReference type="SMART" id="SM00421">
    <property type="entry name" value="HTH_LUXR"/>
    <property type="match status" value="1"/>
</dbReference>
<dbReference type="InterPro" id="IPR058852">
    <property type="entry name" value="HTH_77"/>
</dbReference>
<evidence type="ECO:0000259" key="1">
    <source>
        <dbReference type="PROSITE" id="PS50043"/>
    </source>
</evidence>
<dbReference type="PRINTS" id="PR00364">
    <property type="entry name" value="DISEASERSIST"/>
</dbReference>
<dbReference type="Proteomes" id="UP000733379">
    <property type="component" value="Unassembled WGS sequence"/>
</dbReference>
<dbReference type="SUPFAM" id="SSF46894">
    <property type="entry name" value="C-terminal effector domain of the bipartite response regulators"/>
    <property type="match status" value="1"/>
</dbReference>
<organism evidence="2 3">
    <name type="scientific">Nocardia albiluteola</name>
    <dbReference type="NCBI Taxonomy" id="2842303"/>
    <lineage>
        <taxon>Bacteria</taxon>
        <taxon>Bacillati</taxon>
        <taxon>Actinomycetota</taxon>
        <taxon>Actinomycetes</taxon>
        <taxon>Mycobacteriales</taxon>
        <taxon>Nocardiaceae</taxon>
        <taxon>Nocardia</taxon>
    </lineage>
</organism>